<dbReference type="InterPro" id="IPR017937">
    <property type="entry name" value="Thioredoxin_CS"/>
</dbReference>
<proteinExistence type="inferred from homology"/>
<dbReference type="GO" id="GO:0045454">
    <property type="term" value="P:cell redox homeostasis"/>
    <property type="evidence" value="ECO:0007669"/>
    <property type="project" value="TreeGrafter"/>
</dbReference>
<dbReference type="Pfam" id="PF00085">
    <property type="entry name" value="Thioredoxin"/>
    <property type="match status" value="1"/>
</dbReference>
<evidence type="ECO:0000259" key="7">
    <source>
        <dbReference type="PROSITE" id="PS51352"/>
    </source>
</evidence>
<keyword evidence="3" id="KW-0249">Electron transport</keyword>
<evidence type="ECO:0000256" key="5">
    <source>
        <dbReference type="ARBA" id="ARBA00023284"/>
    </source>
</evidence>
<evidence type="ECO:0000256" key="1">
    <source>
        <dbReference type="ARBA" id="ARBA00008987"/>
    </source>
</evidence>
<keyword evidence="2" id="KW-0813">Transport</keyword>
<evidence type="ECO:0000313" key="9">
    <source>
        <dbReference type="Proteomes" id="UP000596427"/>
    </source>
</evidence>
<keyword evidence="9" id="KW-1185">Reference proteome</keyword>
<protein>
    <recommendedName>
        <fullName evidence="6">Thioredoxin</fullName>
    </recommendedName>
</protein>
<dbReference type="PROSITE" id="PS51352">
    <property type="entry name" value="THIOREDOXIN_2"/>
    <property type="match status" value="1"/>
</dbReference>
<keyword evidence="4" id="KW-1015">Disulfide bond</keyword>
<dbReference type="Gene3D" id="1.25.40.10">
    <property type="entry name" value="Tetratricopeptide repeat domain"/>
    <property type="match status" value="2"/>
</dbReference>
<dbReference type="GO" id="GO:0006950">
    <property type="term" value="P:response to stress"/>
    <property type="evidence" value="ECO:0007669"/>
    <property type="project" value="UniProtKB-ARBA"/>
</dbReference>
<dbReference type="PRINTS" id="PR00421">
    <property type="entry name" value="THIOREDOXIN"/>
</dbReference>
<accession>A0A974PQ83</accession>
<comment type="similarity">
    <text evidence="1">Belongs to the thioredoxin family.</text>
</comment>
<feature type="domain" description="Thioredoxin" evidence="7">
    <location>
        <begin position="6"/>
        <end position="145"/>
    </location>
</feature>
<evidence type="ECO:0000256" key="6">
    <source>
        <dbReference type="NCBIfam" id="TIGR01068"/>
    </source>
</evidence>
<dbReference type="KEGG" id="xdi:EZH22_04625"/>
<evidence type="ECO:0000256" key="4">
    <source>
        <dbReference type="ARBA" id="ARBA00023157"/>
    </source>
</evidence>
<dbReference type="SUPFAM" id="SSF52833">
    <property type="entry name" value="Thioredoxin-like"/>
    <property type="match status" value="1"/>
</dbReference>
<dbReference type="AlphaFoldDB" id="A0A974PQ83"/>
<name>A0A974PQ83_9HYPH</name>
<dbReference type="FunFam" id="3.40.30.10:FF:000001">
    <property type="entry name" value="Thioredoxin"/>
    <property type="match status" value="1"/>
</dbReference>
<dbReference type="GO" id="GO:0015035">
    <property type="term" value="F:protein-disulfide reductase activity"/>
    <property type="evidence" value="ECO:0007669"/>
    <property type="project" value="UniProtKB-UniRule"/>
</dbReference>
<dbReference type="PANTHER" id="PTHR45663:SF11">
    <property type="entry name" value="GEO12009P1"/>
    <property type="match status" value="1"/>
</dbReference>
<evidence type="ECO:0000256" key="3">
    <source>
        <dbReference type="ARBA" id="ARBA00022982"/>
    </source>
</evidence>
<dbReference type="GO" id="GO:0005829">
    <property type="term" value="C:cytosol"/>
    <property type="evidence" value="ECO:0007669"/>
    <property type="project" value="TreeGrafter"/>
</dbReference>
<dbReference type="Pfam" id="PF14559">
    <property type="entry name" value="TPR_19"/>
    <property type="match status" value="1"/>
</dbReference>
<evidence type="ECO:0000313" key="8">
    <source>
        <dbReference type="EMBL" id="QRG07680.1"/>
    </source>
</evidence>
<dbReference type="InterPro" id="IPR005746">
    <property type="entry name" value="Thioredoxin"/>
</dbReference>
<gene>
    <name evidence="8" type="primary">trxA</name>
    <name evidence="8" type="ORF">EZH22_04625</name>
</gene>
<dbReference type="Proteomes" id="UP000596427">
    <property type="component" value="Chromosome"/>
</dbReference>
<dbReference type="RefSeq" id="WP_203194595.1">
    <property type="nucleotide sequence ID" value="NZ_CP063362.1"/>
</dbReference>
<evidence type="ECO:0000256" key="2">
    <source>
        <dbReference type="ARBA" id="ARBA00022448"/>
    </source>
</evidence>
<dbReference type="Pfam" id="PF14561">
    <property type="entry name" value="TPR_20"/>
    <property type="match status" value="1"/>
</dbReference>
<dbReference type="Gene3D" id="3.40.30.10">
    <property type="entry name" value="Glutaredoxin"/>
    <property type="match status" value="1"/>
</dbReference>
<organism evidence="8 9">
    <name type="scientific">Xanthobacter dioxanivorans</name>
    <dbReference type="NCBI Taxonomy" id="2528964"/>
    <lineage>
        <taxon>Bacteria</taxon>
        <taxon>Pseudomonadati</taxon>
        <taxon>Pseudomonadota</taxon>
        <taxon>Alphaproteobacteria</taxon>
        <taxon>Hyphomicrobiales</taxon>
        <taxon>Xanthobacteraceae</taxon>
        <taxon>Xanthobacter</taxon>
    </lineage>
</organism>
<dbReference type="InterPro" id="IPR013766">
    <property type="entry name" value="Thioredoxin_domain"/>
</dbReference>
<dbReference type="InterPro" id="IPR036249">
    <property type="entry name" value="Thioredoxin-like_sf"/>
</dbReference>
<dbReference type="PANTHER" id="PTHR45663">
    <property type="entry name" value="GEO12009P1"/>
    <property type="match status" value="1"/>
</dbReference>
<reference evidence="8 9" key="1">
    <citation type="submission" date="2020-10" db="EMBL/GenBank/DDBJ databases">
        <title>Degradation of 1,4-Dioxane by Xanthobacter sp. YN2, via a Novel Group-2 Soluble Di-Iron Monooxygenase.</title>
        <authorList>
            <person name="Ma F."/>
            <person name="Wang Y."/>
            <person name="Yang J."/>
            <person name="Guo H."/>
            <person name="Su D."/>
            <person name="Yu L."/>
        </authorList>
    </citation>
    <scope>NUCLEOTIDE SEQUENCE [LARGE SCALE GENOMIC DNA]</scope>
    <source>
        <strain evidence="8 9">YN2</strain>
    </source>
</reference>
<dbReference type="SUPFAM" id="SSF48452">
    <property type="entry name" value="TPR-like"/>
    <property type="match status" value="1"/>
</dbReference>
<dbReference type="InterPro" id="IPR011990">
    <property type="entry name" value="TPR-like_helical_dom_sf"/>
</dbReference>
<sequence>MLLNQAGAGQGAGNVAAGGDIIDTTTQTFLADVMEESKRRPVLVDFWAPWCGPCKTLTPVIEKAVKAAKGKVRLAKLNIDDHPVIPGKLGIQSVPTVYAFVNGQPVDGFMGALPEGQVKAFIERLTGPATDGLEEALATAEAMLAEGDLAAAAEIFAGVLGEEPDNLKALAGLVRAQVAAGALDQAKAVLAQVPADKQNDSAVAAARAALEVAEQAASLGDLATLKAKVDLDPNDHQARFELALAFNAKGRREDALIHLLDIVKRDRAWNEDGARKQLVQLFEAWGPTDPLTLSGRKKLSAIMFA</sequence>
<keyword evidence="5" id="KW-0676">Redox-active center</keyword>
<dbReference type="PROSITE" id="PS00194">
    <property type="entry name" value="THIOREDOXIN_1"/>
    <property type="match status" value="1"/>
</dbReference>
<dbReference type="EMBL" id="CP063362">
    <property type="protein sequence ID" value="QRG07680.1"/>
    <property type="molecule type" value="Genomic_DNA"/>
</dbReference>
<dbReference type="CDD" id="cd02956">
    <property type="entry name" value="ybbN"/>
    <property type="match status" value="1"/>
</dbReference>
<dbReference type="NCBIfam" id="TIGR01068">
    <property type="entry name" value="thioredoxin"/>
    <property type="match status" value="1"/>
</dbReference>